<dbReference type="SUPFAM" id="SSF103088">
    <property type="entry name" value="OmpA-like"/>
    <property type="match status" value="1"/>
</dbReference>
<dbReference type="InterPro" id="IPR050330">
    <property type="entry name" value="Bact_OuterMem_StrucFunc"/>
</dbReference>
<keyword evidence="6 7" id="KW-0472">Membrane</keyword>
<dbReference type="Pfam" id="PF13677">
    <property type="entry name" value="MotB_plug"/>
    <property type="match status" value="1"/>
</dbReference>
<name>A0A7C9US72_9PROT</name>
<keyword evidence="4 8" id="KW-0812">Transmembrane</keyword>
<dbReference type="AlphaFoldDB" id="A0A7C9US72"/>
<evidence type="ECO:0000313" key="10">
    <source>
        <dbReference type="EMBL" id="NFV79087.1"/>
    </source>
</evidence>
<evidence type="ECO:0000313" key="11">
    <source>
        <dbReference type="Proteomes" id="UP000480684"/>
    </source>
</evidence>
<keyword evidence="3" id="KW-1003">Cell membrane</keyword>
<evidence type="ECO:0000256" key="1">
    <source>
        <dbReference type="ARBA" id="ARBA00004162"/>
    </source>
</evidence>
<gene>
    <name evidence="10" type="ORF">G4223_03030</name>
</gene>
<comment type="caution">
    <text evidence="10">The sequence shown here is derived from an EMBL/GenBank/DDBJ whole genome shotgun (WGS) entry which is preliminary data.</text>
</comment>
<dbReference type="PANTHER" id="PTHR30329">
    <property type="entry name" value="STATOR ELEMENT OF FLAGELLAR MOTOR COMPLEX"/>
    <property type="match status" value="1"/>
</dbReference>
<dbReference type="CDD" id="cd07185">
    <property type="entry name" value="OmpA_C-like"/>
    <property type="match status" value="1"/>
</dbReference>
<dbReference type="Proteomes" id="UP000480684">
    <property type="component" value="Unassembled WGS sequence"/>
</dbReference>
<organism evidence="10 11">
    <name type="scientific">Magnetospirillum aberrantis SpK</name>
    <dbReference type="NCBI Taxonomy" id="908842"/>
    <lineage>
        <taxon>Bacteria</taxon>
        <taxon>Pseudomonadati</taxon>
        <taxon>Pseudomonadota</taxon>
        <taxon>Alphaproteobacteria</taxon>
        <taxon>Rhodospirillales</taxon>
        <taxon>Rhodospirillaceae</taxon>
        <taxon>Magnetospirillum</taxon>
    </lineage>
</organism>
<dbReference type="Gene3D" id="3.30.1330.60">
    <property type="entry name" value="OmpA-like domain"/>
    <property type="match status" value="1"/>
</dbReference>
<evidence type="ECO:0000256" key="2">
    <source>
        <dbReference type="ARBA" id="ARBA00008914"/>
    </source>
</evidence>
<dbReference type="PANTHER" id="PTHR30329:SF21">
    <property type="entry name" value="LIPOPROTEIN YIAD-RELATED"/>
    <property type="match status" value="1"/>
</dbReference>
<evidence type="ECO:0000256" key="8">
    <source>
        <dbReference type="SAM" id="Phobius"/>
    </source>
</evidence>
<keyword evidence="5 8" id="KW-1133">Transmembrane helix</keyword>
<dbReference type="PROSITE" id="PS51123">
    <property type="entry name" value="OMPA_2"/>
    <property type="match status" value="1"/>
</dbReference>
<evidence type="ECO:0000256" key="6">
    <source>
        <dbReference type="ARBA" id="ARBA00023136"/>
    </source>
</evidence>
<feature type="transmembrane region" description="Helical" evidence="8">
    <location>
        <begin position="22"/>
        <end position="43"/>
    </location>
</feature>
<keyword evidence="11" id="KW-1185">Reference proteome</keyword>
<dbReference type="InterPro" id="IPR036737">
    <property type="entry name" value="OmpA-like_sf"/>
</dbReference>
<dbReference type="InterPro" id="IPR025713">
    <property type="entry name" value="MotB-like_N_dom"/>
</dbReference>
<dbReference type="GO" id="GO:0005886">
    <property type="term" value="C:plasma membrane"/>
    <property type="evidence" value="ECO:0007669"/>
    <property type="project" value="UniProtKB-SubCell"/>
</dbReference>
<evidence type="ECO:0000256" key="5">
    <source>
        <dbReference type="ARBA" id="ARBA00022989"/>
    </source>
</evidence>
<evidence type="ECO:0000256" key="3">
    <source>
        <dbReference type="ARBA" id="ARBA00022475"/>
    </source>
</evidence>
<comment type="subcellular location">
    <subcellularLocation>
        <location evidence="1">Cell membrane</location>
        <topology evidence="1">Single-pass membrane protein</topology>
    </subcellularLocation>
</comment>
<comment type="similarity">
    <text evidence="2">Belongs to the MotB family.</text>
</comment>
<keyword evidence="10" id="KW-0966">Cell projection</keyword>
<proteinExistence type="inferred from homology"/>
<sequence>MANPPRKPAEVDSSWMETYGDMVTLLLCFFILLASISKIDTVLYEKVQSGMTKEIGKMPPQRPIEDMKKELTEVVSAMSGGDAMADVATDDRGVVMNLDAGAMFKPGSAEVRSEAMPLLKEMATTLGHPRFATYLLEIQGHTDDTPVATAQYPTNFDLAAARALSTMRVMKSLGIEESRMIVAAFGQYKPRVPNRTPEGTPLPVNQALNRRVSVHVVPH</sequence>
<evidence type="ECO:0000256" key="4">
    <source>
        <dbReference type="ARBA" id="ARBA00022692"/>
    </source>
</evidence>
<dbReference type="RefSeq" id="WP_163674827.1">
    <property type="nucleotide sequence ID" value="NZ_JAAIYP010000011.1"/>
</dbReference>
<keyword evidence="10" id="KW-0282">Flagellum</keyword>
<evidence type="ECO:0000256" key="7">
    <source>
        <dbReference type="PROSITE-ProRule" id="PRU00473"/>
    </source>
</evidence>
<dbReference type="InterPro" id="IPR006665">
    <property type="entry name" value="OmpA-like"/>
</dbReference>
<keyword evidence="10" id="KW-0969">Cilium</keyword>
<accession>A0A7C9US72</accession>
<dbReference type="EMBL" id="JAAIYP010000011">
    <property type="protein sequence ID" value="NFV79087.1"/>
    <property type="molecule type" value="Genomic_DNA"/>
</dbReference>
<feature type="domain" description="OmpA-like" evidence="9">
    <location>
        <begin position="91"/>
        <end position="219"/>
    </location>
</feature>
<protein>
    <submittedName>
        <fullName evidence="10">Flagellar motor protein MotB</fullName>
    </submittedName>
</protein>
<reference evidence="10 11" key="1">
    <citation type="submission" date="2020-02" db="EMBL/GenBank/DDBJ databases">
        <authorList>
            <person name="Dziuba M."/>
            <person name="Kuznetsov B."/>
            <person name="Mardanov A."/>
            <person name="Ravin N."/>
            <person name="Grouzdev D."/>
        </authorList>
    </citation>
    <scope>NUCLEOTIDE SEQUENCE [LARGE SCALE GENOMIC DNA]</scope>
    <source>
        <strain evidence="10 11">SpK</strain>
    </source>
</reference>
<dbReference type="Pfam" id="PF00691">
    <property type="entry name" value="OmpA"/>
    <property type="match status" value="1"/>
</dbReference>
<evidence type="ECO:0000259" key="9">
    <source>
        <dbReference type="PROSITE" id="PS51123"/>
    </source>
</evidence>